<organism evidence="8 9">
    <name type="scientific">Rickenella mellea</name>
    <dbReference type="NCBI Taxonomy" id="50990"/>
    <lineage>
        <taxon>Eukaryota</taxon>
        <taxon>Fungi</taxon>
        <taxon>Dikarya</taxon>
        <taxon>Basidiomycota</taxon>
        <taxon>Agaricomycotina</taxon>
        <taxon>Agaricomycetes</taxon>
        <taxon>Hymenochaetales</taxon>
        <taxon>Rickenellaceae</taxon>
        <taxon>Rickenella</taxon>
    </lineage>
</organism>
<dbReference type="VEuPathDB" id="FungiDB:BD410DRAFT_824158"/>
<evidence type="ECO:0000313" key="9">
    <source>
        <dbReference type="Proteomes" id="UP000294933"/>
    </source>
</evidence>
<evidence type="ECO:0000259" key="7">
    <source>
        <dbReference type="PROSITE" id="PS50023"/>
    </source>
</evidence>
<keyword evidence="2" id="KW-0677">Repeat</keyword>
<dbReference type="GO" id="GO:0005634">
    <property type="term" value="C:nucleus"/>
    <property type="evidence" value="ECO:0007669"/>
    <property type="project" value="TreeGrafter"/>
</dbReference>
<sequence length="799" mass="85997">MGFCRRCGDIVAGPRCKCGGTAVAPSVPFNQTTTGGQTSPDRWSRTYVTANKSPTRSTPQSVASHETGATNSSNPSIPVRRFPRPISSQVTHTPLGSKISSHIQAASTHRPSSPLKNNTLATVPPSPPASDILPSPHTSTLTKAYGSVLQPKETLTTFTCFLCSTAFPPDATIYPDPANPSTTTRFLCKPCFTENGGSKGNCQSCCRAVLILASEGGFVENSGKLWHKRCFRCDGCFKDVSRQPMVDLLGRPSCEDCFDSCLKRPLRDSLRRSVNTPDKGERQSLPGGMKGTSREGSPAIEELQQRLGIKSRESSPAMKETTYSQSRSREGSPVCDLSKRVSRARRDSSSPSPSPRRNIVNASPLHAGRSSSYGHLSSSSSNTGTAVSHDAVEEMTKRLWQFSTSSSSCLSSSASITQSESSYTNSISSSTPDLISDFSDTTTQSSPPSTPRSFSPPTQRLHCHDQETPTKTPTRRSHSVAHLTIPESPNTPCSKCSKPLFRKAEGGRFVTVPEDSPKPLAAKAYHVECFRCAVCDNTFEDTKGTGQAAFIRCSNGYCHVGCATPERIVVKSIPKISTNISRSPKEHDRPPMTAPPSMTTFPRFGSSVACPGCRNTVSPMEKGVVPGPQGSRWHVNCLVCGGRGAKSRGRRDNTEPGCGKRLDSGAKTDREGGVWCRDCMILLPNGLPTGQVSPTRPLTPTHTGLRYSRFPGGSALRDGERNVAPQFTGTTTIARQITGLSMQMTGGGLSPTRQLMSRTPSPTKQMRMFPRPKSVMGVRGKSVDEGRGMFLVRQMTGRS</sequence>
<protein>
    <recommendedName>
        <fullName evidence="7">LIM zinc-binding domain-containing protein</fullName>
    </recommendedName>
</protein>
<feature type="compositionally biased region" description="Polar residues" evidence="6">
    <location>
        <begin position="50"/>
        <end position="76"/>
    </location>
</feature>
<dbReference type="GO" id="GO:0030695">
    <property type="term" value="F:GTPase regulator activity"/>
    <property type="evidence" value="ECO:0007669"/>
    <property type="project" value="UniProtKB-ARBA"/>
</dbReference>
<feature type="region of interest" description="Disordered" evidence="6">
    <location>
        <begin position="271"/>
        <end position="389"/>
    </location>
</feature>
<evidence type="ECO:0000256" key="4">
    <source>
        <dbReference type="ARBA" id="ARBA00023038"/>
    </source>
</evidence>
<feature type="region of interest" description="Disordered" evidence="6">
    <location>
        <begin position="50"/>
        <end position="81"/>
    </location>
</feature>
<feature type="domain" description="LIM zinc-binding" evidence="7">
    <location>
        <begin position="200"/>
        <end position="264"/>
    </location>
</feature>
<feature type="region of interest" description="Disordered" evidence="6">
    <location>
        <begin position="745"/>
        <end position="768"/>
    </location>
</feature>
<evidence type="ECO:0000313" key="8">
    <source>
        <dbReference type="EMBL" id="TDL28399.1"/>
    </source>
</evidence>
<evidence type="ECO:0000256" key="1">
    <source>
        <dbReference type="ARBA" id="ARBA00022723"/>
    </source>
</evidence>
<dbReference type="PANTHER" id="PTHR24205">
    <property type="entry name" value="FOUR AND A HALF LIM DOMAINS PROTEIN"/>
    <property type="match status" value="1"/>
</dbReference>
<keyword evidence="4 5" id="KW-0440">LIM domain</keyword>
<evidence type="ECO:0000256" key="6">
    <source>
        <dbReference type="SAM" id="MobiDB-lite"/>
    </source>
</evidence>
<proteinExistence type="predicted"/>
<accession>A0A4Y7QNE7</accession>
<dbReference type="InterPro" id="IPR001781">
    <property type="entry name" value="Znf_LIM"/>
</dbReference>
<dbReference type="Gene3D" id="2.10.110.10">
    <property type="entry name" value="Cysteine Rich Protein"/>
    <property type="match status" value="3"/>
</dbReference>
<evidence type="ECO:0000256" key="3">
    <source>
        <dbReference type="ARBA" id="ARBA00022833"/>
    </source>
</evidence>
<feature type="domain" description="LIM zinc-binding" evidence="7">
    <location>
        <begin position="491"/>
        <end position="569"/>
    </location>
</feature>
<dbReference type="AlphaFoldDB" id="A0A4Y7QNE7"/>
<dbReference type="STRING" id="50990.A0A4Y7QNE7"/>
<keyword evidence="3 5" id="KW-0862">Zinc</keyword>
<feature type="region of interest" description="Disordered" evidence="6">
    <location>
        <begin position="423"/>
        <end position="486"/>
    </location>
</feature>
<dbReference type="GO" id="GO:0046872">
    <property type="term" value="F:metal ion binding"/>
    <property type="evidence" value="ECO:0007669"/>
    <property type="project" value="UniProtKB-KW"/>
</dbReference>
<feature type="region of interest" description="Disordered" evidence="6">
    <location>
        <begin position="644"/>
        <end position="669"/>
    </location>
</feature>
<evidence type="ECO:0000256" key="2">
    <source>
        <dbReference type="ARBA" id="ARBA00022737"/>
    </source>
</evidence>
<feature type="compositionally biased region" description="Polar residues" evidence="6">
    <location>
        <begin position="751"/>
        <end position="764"/>
    </location>
</feature>
<evidence type="ECO:0000256" key="5">
    <source>
        <dbReference type="PROSITE-ProRule" id="PRU00125"/>
    </source>
</evidence>
<feature type="compositionally biased region" description="Low complexity" evidence="6">
    <location>
        <begin position="370"/>
        <end position="381"/>
    </location>
</feature>
<dbReference type="PROSITE" id="PS50023">
    <property type="entry name" value="LIM_DOMAIN_2"/>
    <property type="match status" value="2"/>
</dbReference>
<dbReference type="Proteomes" id="UP000294933">
    <property type="component" value="Unassembled WGS sequence"/>
</dbReference>
<dbReference type="OrthoDB" id="1112565at2759"/>
<keyword evidence="9" id="KW-1185">Reference proteome</keyword>
<feature type="compositionally biased region" description="Low complexity" evidence="6">
    <location>
        <begin position="423"/>
        <end position="460"/>
    </location>
</feature>
<reference evidence="8 9" key="1">
    <citation type="submission" date="2018-06" db="EMBL/GenBank/DDBJ databases">
        <title>A transcriptomic atlas of mushroom development highlights an independent origin of complex multicellularity.</title>
        <authorList>
            <consortium name="DOE Joint Genome Institute"/>
            <person name="Krizsan K."/>
            <person name="Almasi E."/>
            <person name="Merenyi Z."/>
            <person name="Sahu N."/>
            <person name="Viragh M."/>
            <person name="Koszo T."/>
            <person name="Mondo S."/>
            <person name="Kiss B."/>
            <person name="Balint B."/>
            <person name="Kues U."/>
            <person name="Barry K."/>
            <person name="Hegedus J.C."/>
            <person name="Henrissat B."/>
            <person name="Johnson J."/>
            <person name="Lipzen A."/>
            <person name="Ohm R."/>
            <person name="Nagy I."/>
            <person name="Pangilinan J."/>
            <person name="Yan J."/>
            <person name="Xiong Y."/>
            <person name="Grigoriev I.V."/>
            <person name="Hibbett D.S."/>
            <person name="Nagy L.G."/>
        </authorList>
    </citation>
    <scope>NUCLEOTIDE SEQUENCE [LARGE SCALE GENOMIC DNA]</scope>
    <source>
        <strain evidence="8 9">SZMC22713</strain>
    </source>
</reference>
<dbReference type="GO" id="GO:0003712">
    <property type="term" value="F:transcription coregulator activity"/>
    <property type="evidence" value="ECO:0007669"/>
    <property type="project" value="TreeGrafter"/>
</dbReference>
<dbReference type="CDD" id="cd08368">
    <property type="entry name" value="LIM"/>
    <property type="match status" value="2"/>
</dbReference>
<dbReference type="EMBL" id="ML170157">
    <property type="protein sequence ID" value="TDL28399.1"/>
    <property type="molecule type" value="Genomic_DNA"/>
</dbReference>
<feature type="compositionally biased region" description="Basic and acidic residues" evidence="6">
    <location>
        <begin position="650"/>
        <end position="669"/>
    </location>
</feature>
<gene>
    <name evidence="8" type="ORF">BD410DRAFT_824158</name>
</gene>
<keyword evidence="1 5" id="KW-0479">Metal-binding</keyword>
<dbReference type="SMART" id="SM00132">
    <property type="entry name" value="LIM"/>
    <property type="match status" value="3"/>
</dbReference>
<dbReference type="PANTHER" id="PTHR24205:SF16">
    <property type="entry name" value="GH01042P-RELATED"/>
    <property type="match status" value="1"/>
</dbReference>
<name>A0A4Y7QNE7_9AGAM</name>